<name>A0ABX9KGU1_9FUSO</name>
<accession>A0ABX9KGU1</accession>
<proteinExistence type="inferred from homology"/>
<dbReference type="EMBL" id="QUAJ01000014">
    <property type="protein sequence ID" value="REI40985.1"/>
    <property type="molecule type" value="Genomic_DNA"/>
</dbReference>
<dbReference type="Pfam" id="PF03883">
    <property type="entry name" value="H2O2_YaaD"/>
    <property type="match status" value="1"/>
</dbReference>
<evidence type="ECO:0000256" key="1">
    <source>
        <dbReference type="HAMAP-Rule" id="MF_00652"/>
    </source>
</evidence>
<keyword evidence="3" id="KW-1185">Reference proteome</keyword>
<dbReference type="HAMAP" id="MF_00652">
    <property type="entry name" value="UPF0246"/>
    <property type="match status" value="1"/>
</dbReference>
<comment type="caution">
    <text evidence="2">The sequence shown here is derived from an EMBL/GenBank/DDBJ whole genome shotgun (WGS) entry which is preliminary data.</text>
</comment>
<organism evidence="2 3">
    <name type="scientific">Psychrilyobacter piezotolerans</name>
    <dbReference type="NCBI Taxonomy" id="2293438"/>
    <lineage>
        <taxon>Bacteria</taxon>
        <taxon>Fusobacteriati</taxon>
        <taxon>Fusobacteriota</taxon>
        <taxon>Fusobacteriia</taxon>
        <taxon>Fusobacteriales</taxon>
        <taxon>Fusobacteriaceae</taxon>
        <taxon>Psychrilyobacter</taxon>
    </lineage>
</organism>
<dbReference type="InterPro" id="IPR005583">
    <property type="entry name" value="YaaA"/>
</dbReference>
<sequence length="235" mass="27446">MKIIFSPAKSMDFSDSVKTPLKINFTGKTNFLLKHLKSLSLDEITRIMKVKGNTLNHVKEIYENYKSANTKKAIGAYNGISFKQLDLDSYNEKEFEFLDSHLIILSALYGILKPSDFIKEYRLDMNMKLLKDQNLYKFWKKEVNGYFEEDELVLNLASKEFSKIIEKPMITIDFKEKKGDLYKSVSTYSKMGRGLMLNYIVKNKITSIDRIKEFNLEGYSLNPELSDKFNLIFTR</sequence>
<reference evidence="2 3" key="1">
    <citation type="submission" date="2018-08" db="EMBL/GenBank/DDBJ databases">
        <title>Draft genome sequence of Psychrilyobacter sp. strain SD5 isolated from Black Sea water.</title>
        <authorList>
            <person name="Yadav S."/>
            <person name="Villanueva L."/>
            <person name="Damste J.S.S."/>
        </authorList>
    </citation>
    <scope>NUCLEOTIDE SEQUENCE [LARGE SCALE GENOMIC DNA]</scope>
    <source>
        <strain evidence="2 3">SD5</strain>
    </source>
</reference>
<dbReference type="PANTHER" id="PTHR30283">
    <property type="entry name" value="PEROXIDE STRESS RESPONSE PROTEIN YAAA"/>
    <property type="match status" value="1"/>
</dbReference>
<gene>
    <name evidence="2" type="ORF">DYH56_09150</name>
</gene>
<comment type="similarity">
    <text evidence="1">Belongs to the UPF0246 family.</text>
</comment>
<dbReference type="RefSeq" id="WP_114642560.1">
    <property type="nucleotide sequence ID" value="NZ_JAACIO010000010.1"/>
</dbReference>
<protein>
    <recommendedName>
        <fullName evidence="1">UPF0246 protein DYH56_09150</fullName>
    </recommendedName>
</protein>
<evidence type="ECO:0000313" key="3">
    <source>
        <dbReference type="Proteomes" id="UP000263486"/>
    </source>
</evidence>
<dbReference type="Proteomes" id="UP000263486">
    <property type="component" value="Unassembled WGS sequence"/>
</dbReference>
<dbReference type="PANTHER" id="PTHR30283:SF4">
    <property type="entry name" value="PEROXIDE STRESS RESISTANCE PROTEIN YAAA"/>
    <property type="match status" value="1"/>
</dbReference>
<evidence type="ECO:0000313" key="2">
    <source>
        <dbReference type="EMBL" id="REI40985.1"/>
    </source>
</evidence>